<dbReference type="GO" id="GO:1905168">
    <property type="term" value="P:positive regulation of double-strand break repair via homologous recombination"/>
    <property type="evidence" value="ECO:0007669"/>
    <property type="project" value="TreeGrafter"/>
</dbReference>
<keyword evidence="3" id="KW-1185">Reference proteome</keyword>
<dbReference type="PANTHER" id="PTHR28450:SF1">
    <property type="entry name" value="FANCONI ANEMIA GROUP B PROTEIN"/>
    <property type="match status" value="1"/>
</dbReference>
<dbReference type="AlphaFoldDB" id="A0AAV7CZX4"/>
<evidence type="ECO:0000313" key="3">
    <source>
        <dbReference type="Proteomes" id="UP000824782"/>
    </source>
</evidence>
<dbReference type="InterPro" id="IPR033333">
    <property type="entry name" value="FANCB"/>
</dbReference>
<dbReference type="Proteomes" id="UP000824782">
    <property type="component" value="Unassembled WGS sequence"/>
</dbReference>
<reference evidence="2" key="1">
    <citation type="thesis" date="2020" institute="ProQuest LLC" country="789 East Eisenhower Parkway, Ann Arbor, MI, USA">
        <title>Comparative Genomics and Chromosome Evolution.</title>
        <authorList>
            <person name="Mudd A.B."/>
        </authorList>
    </citation>
    <scope>NUCLEOTIDE SEQUENCE</scope>
    <source>
        <strain evidence="2">237g6f4</strain>
        <tissue evidence="2">Blood</tissue>
    </source>
</reference>
<evidence type="ECO:0000256" key="1">
    <source>
        <dbReference type="SAM" id="MobiDB-lite"/>
    </source>
</evidence>
<dbReference type="PANTHER" id="PTHR28450">
    <property type="entry name" value="FANCONI ANEMIA GROUP B PROTEIN"/>
    <property type="match status" value="1"/>
</dbReference>
<protein>
    <recommendedName>
        <fullName evidence="4">Fanconi anemia group B protein</fullName>
    </recommendedName>
</protein>
<name>A0AAV7CZX4_ENGPU</name>
<feature type="region of interest" description="Disordered" evidence="1">
    <location>
        <begin position="529"/>
        <end position="558"/>
    </location>
</feature>
<gene>
    <name evidence="2" type="ORF">GDO81_006850</name>
</gene>
<dbReference type="EMBL" id="WNYA01000002">
    <property type="protein sequence ID" value="KAG8590697.1"/>
    <property type="molecule type" value="Genomic_DNA"/>
</dbReference>
<dbReference type="GO" id="GO:0036297">
    <property type="term" value="P:interstrand cross-link repair"/>
    <property type="evidence" value="ECO:0007669"/>
    <property type="project" value="InterPro"/>
</dbReference>
<dbReference type="GO" id="GO:2000042">
    <property type="term" value="P:negative regulation of double-strand break repair via homologous recombination"/>
    <property type="evidence" value="ECO:0007669"/>
    <property type="project" value="TreeGrafter"/>
</dbReference>
<dbReference type="GO" id="GO:1990414">
    <property type="term" value="P:replication-born double-strand break repair via sister chromatid exchange"/>
    <property type="evidence" value="ECO:0007669"/>
    <property type="project" value="TreeGrafter"/>
</dbReference>
<sequence>MEMTSDNRHVVASDGQIITFQVSQRKNTSDPSEKNILVFSRKVFNADAGHFIETSGGEYSVPSSKSALQLVCARCVADVRTGVRLPCVLLRTCKRKSSGSLRLILLLLHPSNVLEPHLKFKVDAETMEDLHITDGPTVLWRQHEKLLYLSSLTSEILTAPIDVSAILWAGVIEDGACILGITSMRLDGERSAHSSLPNRTLQGKEFILFCIENQKVVPASCLLPHPYASVLRCLEVCAMQNLNGRYETSVIAASGKQLISFHNGVPKQVCQLPTENPSKLQVAYTGQADVLCVLSFPSGDACGIWRDGWKMAATWQGVRNVLVDDFVGTGSDQVLLLFNDDDPSNSSEPRPFRLTDCGNINYPADPMDDDTSGFQENHFLMLQTLEARLQANLLSLEELQRHTQVQDRVLESSCQALIDMSLGMETSVRSAETEGLVPLWDDGEDYPYPLTTDTSPGDCSQLVDTIWHRIVDDVLVVGVKLKSSAPETLSDIGLSLIMDREGASTSPVAKCQTNVLKLAISSSQDSSAVFPAEPSAKKQRFDKGNLLGNSQQSPCPSSYQNDLERTVTAVTALSSVLALNNAACALLLHARRKTQPDCLLRSEKLIVPCGSVSLSLEDVLKGKHTVNVFEHCQGSWSLEDIFAVLSAFGKCSLHILSDDYTLTSVTEWMRNHMNGESLKLIPDIVMCNKDGSLHGTLLTWSPKTPCEGNLTVYYRNDSVFLQCLHSLKSVLLPFCMVSVMGRTDRHSAAVQLAQSLEEEICALRHLVSSAANEVEKDLTLNYKAKVTQDCITDATERVQKYREDLKEEQTHIRLGAHLPASSHTYRENILDVAQIQMKSDALACKVAII</sequence>
<comment type="caution">
    <text evidence="2">The sequence shown here is derived from an EMBL/GenBank/DDBJ whole genome shotgun (WGS) entry which is preliminary data.</text>
</comment>
<proteinExistence type="predicted"/>
<evidence type="ECO:0000313" key="2">
    <source>
        <dbReference type="EMBL" id="KAG8590698.1"/>
    </source>
</evidence>
<dbReference type="EMBL" id="WNYA01000002">
    <property type="protein sequence ID" value="KAG8590698.1"/>
    <property type="molecule type" value="Genomic_DNA"/>
</dbReference>
<dbReference type="GO" id="GO:0043240">
    <property type="term" value="C:Fanconi anaemia nuclear complex"/>
    <property type="evidence" value="ECO:0007669"/>
    <property type="project" value="InterPro"/>
</dbReference>
<organism evidence="2 3">
    <name type="scientific">Engystomops pustulosus</name>
    <name type="common">Tungara frog</name>
    <name type="synonym">Physalaemus pustulosus</name>
    <dbReference type="NCBI Taxonomy" id="76066"/>
    <lineage>
        <taxon>Eukaryota</taxon>
        <taxon>Metazoa</taxon>
        <taxon>Chordata</taxon>
        <taxon>Craniata</taxon>
        <taxon>Vertebrata</taxon>
        <taxon>Euteleostomi</taxon>
        <taxon>Amphibia</taxon>
        <taxon>Batrachia</taxon>
        <taxon>Anura</taxon>
        <taxon>Neobatrachia</taxon>
        <taxon>Hyloidea</taxon>
        <taxon>Leptodactylidae</taxon>
        <taxon>Leiuperinae</taxon>
        <taxon>Engystomops</taxon>
    </lineage>
</organism>
<evidence type="ECO:0008006" key="4">
    <source>
        <dbReference type="Google" id="ProtNLM"/>
    </source>
</evidence>
<feature type="compositionally biased region" description="Polar residues" evidence="1">
    <location>
        <begin position="547"/>
        <end position="558"/>
    </location>
</feature>
<accession>A0AAV7CZX4</accession>